<reference evidence="1 2" key="1">
    <citation type="submission" date="2019-02" db="EMBL/GenBank/DDBJ databases">
        <title>The genomic architecture of introgression among sibling species of bacteria.</title>
        <authorList>
            <person name="Cavassim M.I.A."/>
            <person name="Moeskjaer S."/>
            <person name="Moslemi C."/>
            <person name="Fields B."/>
            <person name="Bachmann A."/>
            <person name="Vilhjalmsson B."/>
            <person name="Schierup M.H."/>
            <person name="Young J.P.W."/>
            <person name="Andersen S.U."/>
        </authorList>
    </citation>
    <scope>NUCLEOTIDE SEQUENCE [LARGE SCALE GENOMIC DNA]</scope>
    <source>
        <strain evidence="1 2">SM135B</strain>
    </source>
</reference>
<dbReference type="EMBL" id="SIOP01000001">
    <property type="protein sequence ID" value="TAY52935.1"/>
    <property type="molecule type" value="Genomic_DNA"/>
</dbReference>
<proteinExistence type="predicted"/>
<dbReference type="AlphaFoldDB" id="A0A7M3DW71"/>
<dbReference type="Proteomes" id="UP000292974">
    <property type="component" value="Unassembled WGS sequence"/>
</dbReference>
<evidence type="ECO:0000313" key="1">
    <source>
        <dbReference type="EMBL" id="TAY52935.1"/>
    </source>
</evidence>
<sequence>MIRRSDRRTLSISSAKPRLPNGVRACDYLVSRPFVPEALQKVEKKIETRHLKEVALAISGAERYVDLA</sequence>
<organism evidence="1 2">
    <name type="scientific">Rhizobium leguminosarum</name>
    <dbReference type="NCBI Taxonomy" id="384"/>
    <lineage>
        <taxon>Bacteria</taxon>
        <taxon>Pseudomonadati</taxon>
        <taxon>Pseudomonadota</taxon>
        <taxon>Alphaproteobacteria</taxon>
        <taxon>Hyphomicrobiales</taxon>
        <taxon>Rhizobiaceae</taxon>
        <taxon>Rhizobium/Agrobacterium group</taxon>
        <taxon>Rhizobium</taxon>
    </lineage>
</organism>
<dbReference type="RefSeq" id="WP_130716668.1">
    <property type="nucleotide sequence ID" value="NZ_SIOP01000001.1"/>
</dbReference>
<protein>
    <submittedName>
        <fullName evidence="1">Uncharacterized protein</fullName>
    </submittedName>
</protein>
<evidence type="ECO:0000313" key="2">
    <source>
        <dbReference type="Proteomes" id="UP000292974"/>
    </source>
</evidence>
<comment type="caution">
    <text evidence="1">The sequence shown here is derived from an EMBL/GenBank/DDBJ whole genome shotgun (WGS) entry which is preliminary data.</text>
</comment>
<accession>A0A7M3DW71</accession>
<gene>
    <name evidence="1" type="ORF">ELH90_15520</name>
</gene>
<name>A0A7M3DW71_RHILE</name>